<evidence type="ECO:0000256" key="5">
    <source>
        <dbReference type="ARBA" id="ARBA00023124"/>
    </source>
</evidence>
<protein>
    <recommendedName>
        <fullName evidence="8">Abasic site processing protein</fullName>
        <ecNumber evidence="8">3.4.-.-</ecNumber>
    </recommendedName>
</protein>
<dbReference type="PANTHER" id="PTHR13604:SF0">
    <property type="entry name" value="ABASIC SITE PROCESSING PROTEIN HMCES"/>
    <property type="match status" value="1"/>
</dbReference>
<keyword evidence="2 8" id="KW-0645">Protease</keyword>
<dbReference type="EC" id="3.4.-.-" evidence="8"/>
<sequence length="196" mass="21337">MCNDYEQYVAWDEYRKAMAQAALKIPEHQGPSDLPQAADIRIRDVGPVMRTAGEAVELAPMAFGLPPKGKGGPVFNFRSEGRGFAGSRRCLVPTSGFFEFTGKRSPKAKHRFRLAGCAVTAIAALWREGAGNQPPAFAMLTTAPGPDIKPYHDRQVAVLAPQDWAHWLHLTRPEAELLTPLAAGFLSVETVRPGSD</sequence>
<keyword evidence="6" id="KW-0238">DNA-binding</keyword>
<evidence type="ECO:0000256" key="1">
    <source>
        <dbReference type="ARBA" id="ARBA00008136"/>
    </source>
</evidence>
<dbReference type="Gene3D" id="3.90.1680.10">
    <property type="entry name" value="SOS response associated peptidase-like"/>
    <property type="match status" value="1"/>
</dbReference>
<dbReference type="InterPro" id="IPR036590">
    <property type="entry name" value="SRAP-like"/>
</dbReference>
<dbReference type="EMBL" id="PXYK01000007">
    <property type="protein sequence ID" value="PSJ61860.1"/>
    <property type="molecule type" value="Genomic_DNA"/>
</dbReference>
<evidence type="ECO:0000313" key="9">
    <source>
        <dbReference type="EMBL" id="PSJ61860.1"/>
    </source>
</evidence>
<dbReference type="GO" id="GO:0106300">
    <property type="term" value="P:protein-DNA covalent cross-linking repair"/>
    <property type="evidence" value="ECO:0007669"/>
    <property type="project" value="InterPro"/>
</dbReference>
<dbReference type="PANTHER" id="PTHR13604">
    <property type="entry name" value="DC12-RELATED"/>
    <property type="match status" value="1"/>
</dbReference>
<dbReference type="RefSeq" id="WP_106771968.1">
    <property type="nucleotide sequence ID" value="NZ_PXYK01000007.1"/>
</dbReference>
<dbReference type="GO" id="GO:0003697">
    <property type="term" value="F:single-stranded DNA binding"/>
    <property type="evidence" value="ECO:0007669"/>
    <property type="project" value="InterPro"/>
</dbReference>
<evidence type="ECO:0000256" key="4">
    <source>
        <dbReference type="ARBA" id="ARBA00022801"/>
    </source>
</evidence>
<dbReference type="InterPro" id="IPR003738">
    <property type="entry name" value="SRAP"/>
</dbReference>
<dbReference type="GO" id="GO:0006508">
    <property type="term" value="P:proteolysis"/>
    <property type="evidence" value="ECO:0007669"/>
    <property type="project" value="UniProtKB-KW"/>
</dbReference>
<accession>A0A2P7SHB3</accession>
<gene>
    <name evidence="9" type="ORF">C7I84_09700</name>
</gene>
<organism evidence="9 10">
    <name type="scientific">Kumtagia ephedrae</name>
    <dbReference type="NCBI Taxonomy" id="2116701"/>
    <lineage>
        <taxon>Bacteria</taxon>
        <taxon>Pseudomonadati</taxon>
        <taxon>Pseudomonadota</taxon>
        <taxon>Alphaproteobacteria</taxon>
        <taxon>Hyphomicrobiales</taxon>
        <taxon>Phyllobacteriaceae</taxon>
        <taxon>Kumtagia</taxon>
    </lineage>
</organism>
<name>A0A2P7SHB3_9HYPH</name>
<dbReference type="Pfam" id="PF02586">
    <property type="entry name" value="SRAP"/>
    <property type="match status" value="1"/>
</dbReference>
<evidence type="ECO:0000256" key="2">
    <source>
        <dbReference type="ARBA" id="ARBA00022670"/>
    </source>
</evidence>
<keyword evidence="10" id="KW-1185">Reference proteome</keyword>
<evidence type="ECO:0000256" key="3">
    <source>
        <dbReference type="ARBA" id="ARBA00022763"/>
    </source>
</evidence>
<dbReference type="GO" id="GO:0016829">
    <property type="term" value="F:lyase activity"/>
    <property type="evidence" value="ECO:0007669"/>
    <property type="project" value="UniProtKB-KW"/>
</dbReference>
<comment type="caution">
    <text evidence="9">The sequence shown here is derived from an EMBL/GenBank/DDBJ whole genome shotgun (WGS) entry which is preliminary data.</text>
</comment>
<dbReference type="OrthoDB" id="9782620at2"/>
<dbReference type="SUPFAM" id="SSF143081">
    <property type="entry name" value="BB1717-like"/>
    <property type="match status" value="1"/>
</dbReference>
<keyword evidence="5" id="KW-0190">Covalent protein-DNA linkage</keyword>
<comment type="similarity">
    <text evidence="1 8">Belongs to the SOS response-associated peptidase family.</text>
</comment>
<dbReference type="GO" id="GO:0008233">
    <property type="term" value="F:peptidase activity"/>
    <property type="evidence" value="ECO:0007669"/>
    <property type="project" value="UniProtKB-KW"/>
</dbReference>
<dbReference type="Proteomes" id="UP000241229">
    <property type="component" value="Unassembled WGS sequence"/>
</dbReference>
<keyword evidence="7" id="KW-0456">Lyase</keyword>
<keyword evidence="4 8" id="KW-0378">Hydrolase</keyword>
<proteinExistence type="inferred from homology"/>
<evidence type="ECO:0000256" key="7">
    <source>
        <dbReference type="ARBA" id="ARBA00023239"/>
    </source>
</evidence>
<evidence type="ECO:0000256" key="6">
    <source>
        <dbReference type="ARBA" id="ARBA00023125"/>
    </source>
</evidence>
<keyword evidence="3" id="KW-0227">DNA damage</keyword>
<reference evidence="9 10" key="1">
    <citation type="submission" date="2018-03" db="EMBL/GenBank/DDBJ databases">
        <title>The draft genome of Mesorhizobium sp. 6GN-30.</title>
        <authorList>
            <person name="Liu L."/>
            <person name="Li L."/>
            <person name="Wang T."/>
            <person name="Zhang X."/>
            <person name="Liang L."/>
        </authorList>
    </citation>
    <scope>NUCLEOTIDE SEQUENCE [LARGE SCALE GENOMIC DNA]</scope>
    <source>
        <strain evidence="9 10">6GN30</strain>
    </source>
</reference>
<evidence type="ECO:0000256" key="8">
    <source>
        <dbReference type="RuleBase" id="RU364100"/>
    </source>
</evidence>
<dbReference type="AlphaFoldDB" id="A0A2P7SHB3"/>
<evidence type="ECO:0000313" key="10">
    <source>
        <dbReference type="Proteomes" id="UP000241229"/>
    </source>
</evidence>